<accession>A0A6G0M9D5</accession>
<organism evidence="1 2">
    <name type="scientific">Phytophthora fragariae</name>
    <dbReference type="NCBI Taxonomy" id="53985"/>
    <lineage>
        <taxon>Eukaryota</taxon>
        <taxon>Sar</taxon>
        <taxon>Stramenopiles</taxon>
        <taxon>Oomycota</taxon>
        <taxon>Peronosporomycetes</taxon>
        <taxon>Peronosporales</taxon>
        <taxon>Peronosporaceae</taxon>
        <taxon>Phytophthora</taxon>
    </lineage>
</organism>
<reference evidence="1 2" key="1">
    <citation type="submission" date="2018-09" db="EMBL/GenBank/DDBJ databases">
        <title>Genomic investigation of the strawberry pathogen Phytophthora fragariae indicates pathogenicity is determined by transcriptional variation in three key races.</title>
        <authorList>
            <person name="Adams T.M."/>
            <person name="Armitage A.D."/>
            <person name="Sobczyk M.K."/>
            <person name="Bates H.J."/>
            <person name="Dunwell J.M."/>
            <person name="Nellist C.F."/>
            <person name="Harrison R.J."/>
        </authorList>
    </citation>
    <scope>NUCLEOTIDE SEQUENCE [LARGE SCALE GENOMIC DNA]</scope>
    <source>
        <strain evidence="1 2">BC-23</strain>
    </source>
</reference>
<feature type="non-terminal residue" evidence="1">
    <location>
        <position position="358"/>
    </location>
</feature>
<comment type="caution">
    <text evidence="1">The sequence shown here is derived from an EMBL/GenBank/DDBJ whole genome shotgun (WGS) entry which is preliminary data.</text>
</comment>
<name>A0A6G0M9D5_9STRA</name>
<gene>
    <name evidence="1" type="ORF">PF004_g31447</name>
</gene>
<sequence>MTGCSVRRWQCACGACVCVASAGCDRKWSQKWRLGFPFCRAHSAVVARPLCKRKAPGSIPGVSNSLFDSPPLARAPTRLPATAPNAAALCSAYSRSSQPKADQLSALSCQPRTPTHKIVSMASTPSVQCIATPAGLTTGCSVYLTWTRVCDPDKRRISVRRMVVAVGWWCCLRRPFGRDRRMTGCSVRRWQCACGACVCVASAGCDRKWSQKWRLGFPFCRAHSAVVARPLCKRKAPGSIPGVSNSLFDSPPLARAPTRLPATAPNAAALCSAYSRSSQPKADQLSALSCQPRTPTHKIVSMASTPSVQCIATPAGLTTGCSVYLTWTRVCDPDKRRISVRRMVVAVGWWCCLRRPFG</sequence>
<dbReference type="EMBL" id="QXGC01007843">
    <property type="protein sequence ID" value="KAE9159682.1"/>
    <property type="molecule type" value="Genomic_DNA"/>
</dbReference>
<evidence type="ECO:0000313" key="1">
    <source>
        <dbReference type="EMBL" id="KAE9159682.1"/>
    </source>
</evidence>
<dbReference type="Proteomes" id="UP000476176">
    <property type="component" value="Unassembled WGS sequence"/>
</dbReference>
<evidence type="ECO:0000313" key="2">
    <source>
        <dbReference type="Proteomes" id="UP000476176"/>
    </source>
</evidence>
<protein>
    <submittedName>
        <fullName evidence="1">Uncharacterized protein</fullName>
    </submittedName>
</protein>
<proteinExistence type="predicted"/>
<dbReference type="AlphaFoldDB" id="A0A6G0M9D5"/>
<dbReference type="PROSITE" id="PS51257">
    <property type="entry name" value="PROKAR_LIPOPROTEIN"/>
    <property type="match status" value="1"/>
</dbReference>